<dbReference type="Gene3D" id="1.10.443.10">
    <property type="entry name" value="Intergrase catalytic core"/>
    <property type="match status" value="1"/>
</dbReference>
<keyword evidence="1" id="KW-0238">DNA-binding</keyword>
<reference evidence="4" key="2">
    <citation type="submission" date="2021-04" db="EMBL/GenBank/DDBJ databases">
        <authorList>
            <person name="Gilroy R."/>
        </authorList>
    </citation>
    <scope>NUCLEOTIDE SEQUENCE</scope>
    <source>
        <strain evidence="4">ChiHecec3B27-8219</strain>
    </source>
</reference>
<name>A0A9D2FYH2_9BACT</name>
<dbReference type="Gene3D" id="1.10.150.130">
    <property type="match status" value="1"/>
</dbReference>
<dbReference type="GO" id="GO:0003677">
    <property type="term" value="F:DNA binding"/>
    <property type="evidence" value="ECO:0007669"/>
    <property type="project" value="UniProtKB-KW"/>
</dbReference>
<sequence>MTSIKLKFRPSKVNGKLGTLYFQVIHDRLTRQIGTGYKVYSHEWGDGGLRFPSLETERRSYLLGVQVRLRKDVERLRNIITRLQQSCESYTVAQIADIYKQPRNDSSKLGAFLNTTVRHLRKIGKVRLAETYTVMMNSFLRFRGEKGDVRWREIDTDLVKEYEYYLLEECGLELNTVSFYMRNLRAVYNRAVEKGLVEEKRFLFKHVYTGVRKTAKRAISPAIIQKIKTLDLSSLPALARSRDYFMLSFYLRGMSFVDLSYLKTSDLLGDHLHYHRQKTNQPLYIKWEKQMGEIVRRYHVPGSPYLLPIISKPGRDERRQYLNGLHRVNNHLKLIGQMVGCPIKLTTYCARHGWASIARSMNVPLSVISESMGHGSESTTRIYLASLDDTVIDDANRMVINAI</sequence>
<dbReference type="SUPFAM" id="SSF56349">
    <property type="entry name" value="DNA breaking-rejoining enzymes"/>
    <property type="match status" value="1"/>
</dbReference>
<dbReference type="Pfam" id="PF13102">
    <property type="entry name" value="Phage_int_SAM_5"/>
    <property type="match status" value="1"/>
</dbReference>
<gene>
    <name evidence="4" type="ORF">H9966_07645</name>
</gene>
<feature type="domain" description="Phage integrase SAM-like" evidence="3">
    <location>
        <begin position="111"/>
        <end position="203"/>
    </location>
</feature>
<dbReference type="InterPro" id="IPR010998">
    <property type="entry name" value="Integrase_recombinase_N"/>
</dbReference>
<dbReference type="PANTHER" id="PTHR30349:SF64">
    <property type="entry name" value="PROPHAGE INTEGRASE INTD-RELATED"/>
    <property type="match status" value="1"/>
</dbReference>
<evidence type="ECO:0000313" key="4">
    <source>
        <dbReference type="EMBL" id="HIZ69734.1"/>
    </source>
</evidence>
<accession>A0A9D2FYH2</accession>
<keyword evidence="2" id="KW-0233">DNA recombination</keyword>
<dbReference type="InterPro" id="IPR025269">
    <property type="entry name" value="SAM-like_dom"/>
</dbReference>
<dbReference type="GO" id="GO:0015074">
    <property type="term" value="P:DNA integration"/>
    <property type="evidence" value="ECO:0007669"/>
    <property type="project" value="InterPro"/>
</dbReference>
<evidence type="ECO:0000259" key="3">
    <source>
        <dbReference type="Pfam" id="PF13102"/>
    </source>
</evidence>
<evidence type="ECO:0000256" key="1">
    <source>
        <dbReference type="ARBA" id="ARBA00023125"/>
    </source>
</evidence>
<dbReference type="EMBL" id="DXBE01000056">
    <property type="protein sequence ID" value="HIZ69734.1"/>
    <property type="molecule type" value="Genomic_DNA"/>
</dbReference>
<dbReference type="InterPro" id="IPR050090">
    <property type="entry name" value="Tyrosine_recombinase_XerCD"/>
</dbReference>
<comment type="caution">
    <text evidence="4">The sequence shown here is derived from an EMBL/GenBank/DDBJ whole genome shotgun (WGS) entry which is preliminary data.</text>
</comment>
<organism evidence="4 5">
    <name type="scientific">Candidatus Prevotella avicola</name>
    <dbReference type="NCBI Taxonomy" id="2838738"/>
    <lineage>
        <taxon>Bacteria</taxon>
        <taxon>Pseudomonadati</taxon>
        <taxon>Bacteroidota</taxon>
        <taxon>Bacteroidia</taxon>
        <taxon>Bacteroidales</taxon>
        <taxon>Prevotellaceae</taxon>
        <taxon>Prevotella</taxon>
    </lineage>
</organism>
<dbReference type="PANTHER" id="PTHR30349">
    <property type="entry name" value="PHAGE INTEGRASE-RELATED"/>
    <property type="match status" value="1"/>
</dbReference>
<dbReference type="InterPro" id="IPR013762">
    <property type="entry name" value="Integrase-like_cat_sf"/>
</dbReference>
<dbReference type="GO" id="GO:0006310">
    <property type="term" value="P:DNA recombination"/>
    <property type="evidence" value="ECO:0007669"/>
    <property type="project" value="UniProtKB-KW"/>
</dbReference>
<dbReference type="InterPro" id="IPR011010">
    <property type="entry name" value="DNA_brk_join_enz"/>
</dbReference>
<dbReference type="Proteomes" id="UP000824055">
    <property type="component" value="Unassembled WGS sequence"/>
</dbReference>
<evidence type="ECO:0000313" key="5">
    <source>
        <dbReference type="Proteomes" id="UP000824055"/>
    </source>
</evidence>
<reference evidence="4" key="1">
    <citation type="journal article" date="2021" name="PeerJ">
        <title>Extensive microbial diversity within the chicken gut microbiome revealed by metagenomics and culture.</title>
        <authorList>
            <person name="Gilroy R."/>
            <person name="Ravi A."/>
            <person name="Getino M."/>
            <person name="Pursley I."/>
            <person name="Horton D.L."/>
            <person name="Alikhan N.F."/>
            <person name="Baker D."/>
            <person name="Gharbi K."/>
            <person name="Hall N."/>
            <person name="Watson M."/>
            <person name="Adriaenssens E.M."/>
            <person name="Foster-Nyarko E."/>
            <person name="Jarju S."/>
            <person name="Secka A."/>
            <person name="Antonio M."/>
            <person name="Oren A."/>
            <person name="Chaudhuri R.R."/>
            <person name="La Ragione R."/>
            <person name="Hildebrand F."/>
            <person name="Pallen M.J."/>
        </authorList>
    </citation>
    <scope>NUCLEOTIDE SEQUENCE</scope>
    <source>
        <strain evidence="4">ChiHecec3B27-8219</strain>
    </source>
</reference>
<protein>
    <submittedName>
        <fullName evidence="4">Site-specific integrase</fullName>
    </submittedName>
</protein>
<evidence type="ECO:0000256" key="2">
    <source>
        <dbReference type="ARBA" id="ARBA00023172"/>
    </source>
</evidence>
<proteinExistence type="predicted"/>
<dbReference type="AlphaFoldDB" id="A0A9D2FYH2"/>